<dbReference type="Proteomes" id="UP000294847">
    <property type="component" value="Chromosome 5"/>
</dbReference>
<dbReference type="GO" id="GO:0046103">
    <property type="term" value="P:inosine biosynthetic process"/>
    <property type="evidence" value="ECO:0007669"/>
    <property type="project" value="TreeGrafter"/>
</dbReference>
<dbReference type="GO" id="GO:0005576">
    <property type="term" value="C:extracellular region"/>
    <property type="evidence" value="ECO:0007669"/>
    <property type="project" value="UniProtKB-SubCell"/>
</dbReference>
<comment type="subcellular location">
    <subcellularLocation>
        <location evidence="2">Secreted</location>
    </subcellularLocation>
</comment>
<evidence type="ECO:0000313" key="11">
    <source>
        <dbReference type="EMBL" id="QBZ62464.1"/>
    </source>
</evidence>
<dbReference type="SUPFAM" id="SSF51556">
    <property type="entry name" value="Metallo-dependent hydrolases"/>
    <property type="match status" value="1"/>
</dbReference>
<dbReference type="AlphaFoldDB" id="A0A4P7NK64"/>
<evidence type="ECO:0000256" key="3">
    <source>
        <dbReference type="ARBA" id="ARBA00006083"/>
    </source>
</evidence>
<comment type="catalytic activity">
    <reaction evidence="9">
        <text>adenosine + H2O + H(+) = inosine + NH4(+)</text>
        <dbReference type="Rhea" id="RHEA:24408"/>
        <dbReference type="ChEBI" id="CHEBI:15377"/>
        <dbReference type="ChEBI" id="CHEBI:15378"/>
        <dbReference type="ChEBI" id="CHEBI:16335"/>
        <dbReference type="ChEBI" id="CHEBI:17596"/>
        <dbReference type="ChEBI" id="CHEBI:28938"/>
        <dbReference type="EC" id="3.5.4.4"/>
    </reaction>
</comment>
<dbReference type="Pfam" id="PF00962">
    <property type="entry name" value="A_deaminase"/>
    <property type="match status" value="1"/>
</dbReference>
<dbReference type="InterPro" id="IPR006330">
    <property type="entry name" value="Ado/ade_deaminase"/>
</dbReference>
<proteinExistence type="inferred from homology"/>
<dbReference type="EC" id="3.5.4.4" evidence="4"/>
<dbReference type="GO" id="GO:0006154">
    <property type="term" value="P:adenosine catabolic process"/>
    <property type="evidence" value="ECO:0007669"/>
    <property type="project" value="TreeGrafter"/>
</dbReference>
<keyword evidence="7" id="KW-0732">Signal</keyword>
<evidence type="ECO:0000256" key="9">
    <source>
        <dbReference type="ARBA" id="ARBA00047764"/>
    </source>
</evidence>
<dbReference type="PANTHER" id="PTHR11409:SF39">
    <property type="entry name" value="ADENOSINE DEAMINASE 2"/>
    <property type="match status" value="1"/>
</dbReference>
<dbReference type="InterPro" id="IPR001365">
    <property type="entry name" value="A_deaminase_dom"/>
</dbReference>
<evidence type="ECO:0000259" key="10">
    <source>
        <dbReference type="Pfam" id="PF00962"/>
    </source>
</evidence>
<evidence type="ECO:0000313" key="12">
    <source>
        <dbReference type="Proteomes" id="UP000294847"/>
    </source>
</evidence>
<keyword evidence="5" id="KW-0964">Secreted</keyword>
<name>A0A4P7NK64_PYROR</name>
<gene>
    <name evidence="11" type="ORF">PoMZ_11345</name>
</gene>
<dbReference type="Gene3D" id="3.20.20.140">
    <property type="entry name" value="Metal-dependent hydrolases"/>
    <property type="match status" value="1"/>
</dbReference>
<comment type="similarity">
    <text evidence="3">Belongs to the metallo-dependent hydrolases superfamily. Adenosine and AMP deaminases family. ADGF subfamily.</text>
</comment>
<accession>A0A4P7NK64</accession>
<evidence type="ECO:0000256" key="5">
    <source>
        <dbReference type="ARBA" id="ARBA00022525"/>
    </source>
</evidence>
<feature type="domain" description="Adenosine deaminase" evidence="10">
    <location>
        <begin position="241"/>
        <end position="545"/>
    </location>
</feature>
<dbReference type="FunFam" id="3.20.20.140:FF:000017">
    <property type="entry name" value="Adenosine deaminase 2"/>
    <property type="match status" value="1"/>
</dbReference>
<evidence type="ECO:0000256" key="1">
    <source>
        <dbReference type="ARBA" id="ARBA00001947"/>
    </source>
</evidence>
<comment type="cofactor">
    <cofactor evidence="1">
        <name>Zn(2+)</name>
        <dbReference type="ChEBI" id="CHEBI:29105"/>
    </cofactor>
</comment>
<dbReference type="PANTHER" id="PTHR11409">
    <property type="entry name" value="ADENOSINE DEAMINASE"/>
    <property type="match status" value="1"/>
</dbReference>
<evidence type="ECO:0000256" key="6">
    <source>
        <dbReference type="ARBA" id="ARBA00022723"/>
    </source>
</evidence>
<dbReference type="InterPro" id="IPR032466">
    <property type="entry name" value="Metal_Hydrolase"/>
</dbReference>
<evidence type="ECO:0000256" key="2">
    <source>
        <dbReference type="ARBA" id="ARBA00004613"/>
    </source>
</evidence>
<keyword evidence="6" id="KW-0479">Metal-binding</keyword>
<evidence type="ECO:0000256" key="4">
    <source>
        <dbReference type="ARBA" id="ARBA00012784"/>
    </source>
</evidence>
<protein>
    <recommendedName>
        <fullName evidence="4">adenosine deaminase</fullName>
        <ecNumber evidence="4">3.5.4.4</ecNumber>
    </recommendedName>
</protein>
<dbReference type="EMBL" id="CP034208">
    <property type="protein sequence ID" value="QBZ62464.1"/>
    <property type="molecule type" value="Genomic_DNA"/>
</dbReference>
<reference evidence="11 12" key="1">
    <citation type="journal article" date="2019" name="Mol. Biol. Evol.">
        <title>Blast fungal genomes show frequent chromosomal changes, gene gains and losses, and effector gene turnover.</title>
        <authorList>
            <person name="Gomez Luciano L.B."/>
            <person name="Jason Tsai I."/>
            <person name="Chuma I."/>
            <person name="Tosa Y."/>
            <person name="Chen Y.H."/>
            <person name="Li J.Y."/>
            <person name="Li M.Y."/>
            <person name="Jade Lu M.Y."/>
            <person name="Nakayashiki H."/>
            <person name="Li W.H."/>
        </authorList>
    </citation>
    <scope>NUCLEOTIDE SEQUENCE [LARGE SCALE GENOMIC DNA]</scope>
    <source>
        <strain evidence="11">MZ5-1-6</strain>
    </source>
</reference>
<evidence type="ECO:0000256" key="7">
    <source>
        <dbReference type="ARBA" id="ARBA00022729"/>
    </source>
</evidence>
<sequence length="583" mass="65447">MPALSDEEWAEIAGEIPQASDPFIQKYLQGRDELVSQEQRQRSDHAFKQSLSPIARRACAIVERIRLEENGSVWTTALEEKVAERGHVFPGMMFSLAKDAMETTQLWRIVRRMPKGALLHGHNDAMADFDFLIAVLLDTEGMCVACGEGGLATAQQREERIPEFRFVKSPPADVDAASLWRDDYKAGTFVPITKAADSFPSSSSSSSSDGSGGGRAAFTAWLKSRVTLSRTDSTEQHHGQDHIWRKFINCFRITGSMMHYEPVFRRFLQRVMTLLHEDGVAWAELRHTWPLDYRREGREEPETDYMHMFTVIDEEVTAFKQANPGFWGVRMIWSSLRSADERTMASDMMLCVETKLAFPHLVVGYDVVGQEDAGPSLKDLLPKFAWFKKLCAQEGVNIPFFFHAGETLGDGTETDQNLFDAVLLGTRRIGHGFSLHKHPLLIDLVKQKRILIESCPISNEVLRLCGSILSHPLPALLARGVPCALSNDDPGMLGQDTAGATHDFWQALQGWDNLGLGGLGSLAENSIRWSAFEDETDAQWKSSIQQASLGSGIKAQRLKEWAIKWEDFCLWIVDEYGDKYGEE</sequence>
<organism evidence="11 12">
    <name type="scientific">Pyricularia oryzae</name>
    <name type="common">Rice blast fungus</name>
    <name type="synonym">Magnaporthe oryzae</name>
    <dbReference type="NCBI Taxonomy" id="318829"/>
    <lineage>
        <taxon>Eukaryota</taxon>
        <taxon>Fungi</taxon>
        <taxon>Dikarya</taxon>
        <taxon>Ascomycota</taxon>
        <taxon>Pezizomycotina</taxon>
        <taxon>Sordariomycetes</taxon>
        <taxon>Sordariomycetidae</taxon>
        <taxon>Magnaporthales</taxon>
        <taxon>Pyriculariaceae</taxon>
        <taxon>Pyricularia</taxon>
    </lineage>
</organism>
<evidence type="ECO:0000256" key="8">
    <source>
        <dbReference type="ARBA" id="ARBA00022801"/>
    </source>
</evidence>
<dbReference type="GO" id="GO:0004000">
    <property type="term" value="F:adenosine deaminase activity"/>
    <property type="evidence" value="ECO:0007669"/>
    <property type="project" value="TreeGrafter"/>
</dbReference>
<dbReference type="GO" id="GO:0046872">
    <property type="term" value="F:metal ion binding"/>
    <property type="evidence" value="ECO:0007669"/>
    <property type="project" value="UniProtKB-KW"/>
</dbReference>
<keyword evidence="8" id="KW-0378">Hydrolase</keyword>